<dbReference type="GO" id="GO:0005524">
    <property type="term" value="F:ATP binding"/>
    <property type="evidence" value="ECO:0007669"/>
    <property type="project" value="UniProtKB-UniRule"/>
</dbReference>
<keyword evidence="3 11" id="KW-1003">Cell membrane</keyword>
<dbReference type="Gene3D" id="3.40.1110.10">
    <property type="entry name" value="Calcium-transporting ATPase, cytoplasmic domain N"/>
    <property type="match status" value="1"/>
</dbReference>
<keyword evidence="5 11" id="KW-0479">Metal-binding</keyword>
<dbReference type="SUPFAM" id="SSF81665">
    <property type="entry name" value="Calcium ATPase, transmembrane domain M"/>
    <property type="match status" value="1"/>
</dbReference>
<feature type="transmembrane region" description="Helical" evidence="11">
    <location>
        <begin position="307"/>
        <end position="330"/>
    </location>
</feature>
<dbReference type="Gene3D" id="3.40.50.1000">
    <property type="entry name" value="HAD superfamily/HAD-like"/>
    <property type="match status" value="1"/>
</dbReference>
<feature type="transmembrane region" description="Helical" evidence="11">
    <location>
        <begin position="280"/>
        <end position="301"/>
    </location>
</feature>
<evidence type="ECO:0000256" key="9">
    <source>
        <dbReference type="ARBA" id="ARBA00022989"/>
    </source>
</evidence>
<dbReference type="PROSITE" id="PS00154">
    <property type="entry name" value="ATPASE_E1_E2"/>
    <property type="match status" value="1"/>
</dbReference>
<dbReference type="GO" id="GO:0016887">
    <property type="term" value="F:ATP hydrolysis activity"/>
    <property type="evidence" value="ECO:0007669"/>
    <property type="project" value="InterPro"/>
</dbReference>
<dbReference type="Proteomes" id="UP000177382">
    <property type="component" value="Unassembled WGS sequence"/>
</dbReference>
<dbReference type="SFLD" id="SFLDS00003">
    <property type="entry name" value="Haloacid_Dehalogenase"/>
    <property type="match status" value="1"/>
</dbReference>
<evidence type="ECO:0000256" key="1">
    <source>
        <dbReference type="ARBA" id="ARBA00004651"/>
    </source>
</evidence>
<keyword evidence="4 11" id="KW-0812">Transmembrane</keyword>
<dbReference type="NCBIfam" id="TIGR01512">
    <property type="entry name" value="ATPase-IB2_Cd"/>
    <property type="match status" value="1"/>
</dbReference>
<dbReference type="Pfam" id="PF00702">
    <property type="entry name" value="Hydrolase"/>
    <property type="match status" value="1"/>
</dbReference>
<evidence type="ECO:0000256" key="6">
    <source>
        <dbReference type="ARBA" id="ARBA00022741"/>
    </source>
</evidence>
<evidence type="ECO:0000256" key="7">
    <source>
        <dbReference type="ARBA" id="ARBA00022840"/>
    </source>
</evidence>
<feature type="transmembrane region" description="Helical" evidence="11">
    <location>
        <begin position="625"/>
        <end position="648"/>
    </location>
</feature>
<dbReference type="AlphaFoldDB" id="A0A1F7XN50"/>
<evidence type="ECO:0000256" key="5">
    <source>
        <dbReference type="ARBA" id="ARBA00022723"/>
    </source>
</evidence>
<dbReference type="InterPro" id="IPR001757">
    <property type="entry name" value="P_typ_ATPase"/>
</dbReference>
<dbReference type="GO" id="GO:0043682">
    <property type="term" value="F:P-type divalent copper transporter activity"/>
    <property type="evidence" value="ECO:0007669"/>
    <property type="project" value="TreeGrafter"/>
</dbReference>
<dbReference type="GO" id="GO:0005507">
    <property type="term" value="F:copper ion binding"/>
    <property type="evidence" value="ECO:0007669"/>
    <property type="project" value="TreeGrafter"/>
</dbReference>
<keyword evidence="10 11" id="KW-0472">Membrane</keyword>
<dbReference type="PANTHER" id="PTHR43520">
    <property type="entry name" value="ATP7, ISOFORM B"/>
    <property type="match status" value="1"/>
</dbReference>
<keyword evidence="9 11" id="KW-1133">Transmembrane helix</keyword>
<proteinExistence type="inferred from homology"/>
<evidence type="ECO:0000313" key="15">
    <source>
        <dbReference type="Proteomes" id="UP000177382"/>
    </source>
</evidence>
<dbReference type="InterPro" id="IPR023214">
    <property type="entry name" value="HAD_sf"/>
</dbReference>
<reference evidence="14 15" key="1">
    <citation type="journal article" date="2016" name="Nat. Commun.">
        <title>Thousands of microbial genomes shed light on interconnected biogeochemical processes in an aquifer system.</title>
        <authorList>
            <person name="Anantharaman K."/>
            <person name="Brown C.T."/>
            <person name="Hug L.A."/>
            <person name="Sharon I."/>
            <person name="Castelle C.J."/>
            <person name="Probst A.J."/>
            <person name="Thomas B.C."/>
            <person name="Singh A."/>
            <person name="Wilkins M.J."/>
            <person name="Karaoz U."/>
            <person name="Brodie E.L."/>
            <person name="Williams K.H."/>
            <person name="Hubbard S.S."/>
            <person name="Banfield J.F."/>
        </authorList>
    </citation>
    <scope>NUCLEOTIDE SEQUENCE [LARGE SCALE GENOMIC DNA]</scope>
</reference>
<dbReference type="SUPFAM" id="SSF81653">
    <property type="entry name" value="Calcium ATPase, transduction domain A"/>
    <property type="match status" value="1"/>
</dbReference>
<keyword evidence="7 11" id="KW-0067">ATP-binding</keyword>
<dbReference type="SFLD" id="SFLDF00027">
    <property type="entry name" value="p-type_atpase"/>
    <property type="match status" value="1"/>
</dbReference>
<evidence type="ECO:0000256" key="8">
    <source>
        <dbReference type="ARBA" id="ARBA00022967"/>
    </source>
</evidence>
<dbReference type="InterPro" id="IPR027256">
    <property type="entry name" value="P-typ_ATPase_IB"/>
</dbReference>
<dbReference type="STRING" id="1802485.A2V97_02850"/>
<sequence length="678" mass="73035">MELIEVKTQKGKDEGDKMASMDHTEHHRKMAEDFRRRFFVVLPLTIIVLLLSSKIQEWFGFSLEFSLRNVVLFGLGSLIAWYGGWPFYSAAKDELRSKNWGMMTLVSLAVLSGFLFSAAATFLFPGESLWWEISTLVLAFLFGHWMEMRAVLGTGNALRELAKLIPPTAHKLVNRQIKDVQTEILVKGDLVLVKPGEKIPIDADVVEGESSVNEGMITGESRPVEKKVGDKVIGGTINNDGSLTLKVTKTGSETAISQIMDLIKKAQETKPAVQKLADKAANALTIVAIVVGSGTFIYWFFVNSQGAIFAATLAITVVVIACPHALGLAIPTVTTITSALAARNGILIRDMKGLEIAKRLNYVVLDKTGTLTKGEFGVSKILASDKSPARPAGGRITNDELLGLAAAVEVHSQHSIARGIVNATKIKQIAFTPAREFKSYPGKGASGKVEAKEVLIGNRNLFQENGIKVPEGEESLGTEIFVAVDKFFAGTILVEDTVREESKEAISRLHGLGVKTAMLTGDKKDIAEEVGRRLGIDTVFAEVLPEDKVNKVKELQKKGFTVGMVGDGVNDAPSLTQAHVGIAIGAGTDVAIESAEIVLVKSNPLDIVKVVALSRATDAKMKQNLAWATGYNVLAIPAAAGVFIPWGLMLRPEYGALLMSASSLIVVANALLLKRVKL</sequence>
<comment type="subcellular location">
    <subcellularLocation>
        <location evidence="1">Cell membrane</location>
        <topology evidence="1">Multi-pass membrane protein</topology>
    </subcellularLocation>
</comment>
<feature type="domain" description="P-type ATPase A" evidence="13">
    <location>
        <begin position="163"/>
        <end position="263"/>
    </location>
</feature>
<organism evidence="14 15">
    <name type="scientific">Candidatus Woesebacteria bacterium RBG_16_42_24</name>
    <dbReference type="NCBI Taxonomy" id="1802485"/>
    <lineage>
        <taxon>Bacteria</taxon>
        <taxon>Candidatus Woeseibacteriota</taxon>
    </lineage>
</organism>
<dbReference type="InterPro" id="IPR008250">
    <property type="entry name" value="ATPase_P-typ_transduc_dom_A_sf"/>
</dbReference>
<name>A0A1F7XN50_9BACT</name>
<dbReference type="InterPro" id="IPR023299">
    <property type="entry name" value="ATPase_P-typ_cyto_dom_N"/>
</dbReference>
<evidence type="ECO:0000313" key="14">
    <source>
        <dbReference type="EMBL" id="OGM15695.1"/>
    </source>
</evidence>
<dbReference type="SUPFAM" id="SSF56784">
    <property type="entry name" value="HAD-like"/>
    <property type="match status" value="1"/>
</dbReference>
<evidence type="ECO:0000256" key="10">
    <source>
        <dbReference type="ARBA" id="ARBA00023136"/>
    </source>
</evidence>
<feature type="transmembrane region" description="Helical" evidence="11">
    <location>
        <begin position="38"/>
        <end position="55"/>
    </location>
</feature>
<dbReference type="InterPro" id="IPR036412">
    <property type="entry name" value="HAD-like_sf"/>
</dbReference>
<feature type="transmembrane region" description="Helical" evidence="11">
    <location>
        <begin position="129"/>
        <end position="146"/>
    </location>
</feature>
<evidence type="ECO:0000256" key="3">
    <source>
        <dbReference type="ARBA" id="ARBA00022475"/>
    </source>
</evidence>
<protein>
    <recommendedName>
        <fullName evidence="13">P-type ATPase A domain-containing protein</fullName>
    </recommendedName>
</protein>
<dbReference type="InterPro" id="IPR044492">
    <property type="entry name" value="P_typ_ATPase_HD_dom"/>
</dbReference>
<dbReference type="Gene3D" id="2.70.150.10">
    <property type="entry name" value="Calcium-transporting ATPase, cytoplasmic transduction domain A"/>
    <property type="match status" value="1"/>
</dbReference>
<feature type="transmembrane region" description="Helical" evidence="11">
    <location>
        <begin position="100"/>
        <end position="123"/>
    </location>
</feature>
<dbReference type="PRINTS" id="PR00119">
    <property type="entry name" value="CATATPASE"/>
</dbReference>
<evidence type="ECO:0000256" key="11">
    <source>
        <dbReference type="RuleBase" id="RU362081"/>
    </source>
</evidence>
<gene>
    <name evidence="14" type="ORF">A2V97_02850</name>
</gene>
<dbReference type="EMBL" id="MGFX01000001">
    <property type="protein sequence ID" value="OGM15695.1"/>
    <property type="molecule type" value="Genomic_DNA"/>
</dbReference>
<keyword evidence="6 11" id="KW-0547">Nucleotide-binding</keyword>
<dbReference type="GO" id="GO:0005886">
    <property type="term" value="C:plasma membrane"/>
    <property type="evidence" value="ECO:0007669"/>
    <property type="project" value="UniProtKB-SubCell"/>
</dbReference>
<feature type="transmembrane region" description="Helical" evidence="11">
    <location>
        <begin position="654"/>
        <end position="673"/>
    </location>
</feature>
<dbReference type="InterPro" id="IPR059000">
    <property type="entry name" value="ATPase_P-type_domA"/>
</dbReference>
<evidence type="ECO:0000259" key="13">
    <source>
        <dbReference type="Pfam" id="PF00122"/>
    </source>
</evidence>
<feature type="transmembrane region" description="Helical" evidence="11">
    <location>
        <begin position="67"/>
        <end position="88"/>
    </location>
</feature>
<comment type="caution">
    <text evidence="14">The sequence shown here is derived from an EMBL/GenBank/DDBJ whole genome shotgun (WGS) entry which is preliminary data.</text>
</comment>
<dbReference type="FunFam" id="2.70.150.10:FF:000020">
    <property type="entry name" value="Copper-exporting P-type ATPase A"/>
    <property type="match status" value="1"/>
</dbReference>
<dbReference type="NCBIfam" id="TIGR01511">
    <property type="entry name" value="ATPase-IB1_Cu"/>
    <property type="match status" value="1"/>
</dbReference>
<accession>A0A1F7XN50</accession>
<evidence type="ECO:0000256" key="2">
    <source>
        <dbReference type="ARBA" id="ARBA00006024"/>
    </source>
</evidence>
<dbReference type="GO" id="GO:0055070">
    <property type="term" value="P:copper ion homeostasis"/>
    <property type="evidence" value="ECO:0007669"/>
    <property type="project" value="TreeGrafter"/>
</dbReference>
<dbReference type="NCBIfam" id="TIGR01494">
    <property type="entry name" value="ATPase_P-type"/>
    <property type="match status" value="2"/>
</dbReference>
<dbReference type="Pfam" id="PF00122">
    <property type="entry name" value="E1-E2_ATPase"/>
    <property type="match status" value="1"/>
</dbReference>
<feature type="region of interest" description="Disordered" evidence="12">
    <location>
        <begin position="1"/>
        <end position="21"/>
    </location>
</feature>
<dbReference type="InterPro" id="IPR023298">
    <property type="entry name" value="ATPase_P-typ_TM_dom_sf"/>
</dbReference>
<dbReference type="InterPro" id="IPR018303">
    <property type="entry name" value="ATPase_P-typ_P_site"/>
</dbReference>
<comment type="similarity">
    <text evidence="2 11">Belongs to the cation transport ATPase (P-type) (TC 3.A.3) family. Type IB subfamily.</text>
</comment>
<evidence type="ECO:0000256" key="4">
    <source>
        <dbReference type="ARBA" id="ARBA00022692"/>
    </source>
</evidence>
<dbReference type="SFLD" id="SFLDG00002">
    <property type="entry name" value="C1.7:_P-type_atpase_like"/>
    <property type="match status" value="1"/>
</dbReference>
<keyword evidence="8" id="KW-1278">Translocase</keyword>
<dbReference type="NCBIfam" id="TIGR01525">
    <property type="entry name" value="ATPase-IB_hvy"/>
    <property type="match status" value="1"/>
</dbReference>
<evidence type="ECO:0000256" key="12">
    <source>
        <dbReference type="SAM" id="MobiDB-lite"/>
    </source>
</evidence>
<dbReference type="PRINTS" id="PR00943">
    <property type="entry name" value="CUATPASE"/>
</dbReference>
<dbReference type="PANTHER" id="PTHR43520:SF8">
    <property type="entry name" value="P-TYPE CU(+) TRANSPORTER"/>
    <property type="match status" value="1"/>
</dbReference>